<dbReference type="PANTHER" id="PTHR11827:SF72">
    <property type="entry name" value="GH08340P"/>
    <property type="match status" value="1"/>
</dbReference>
<dbReference type="Pfam" id="PF00324">
    <property type="entry name" value="AA_permease"/>
    <property type="match status" value="1"/>
</dbReference>
<dbReference type="EMBL" id="UINC01020853">
    <property type="protein sequence ID" value="SVA87155.1"/>
    <property type="molecule type" value="Genomic_DNA"/>
</dbReference>
<keyword evidence="6 7" id="KW-0472">Membrane</keyword>
<keyword evidence="5 7" id="KW-1133">Transmembrane helix</keyword>
<reference evidence="9" key="1">
    <citation type="submission" date="2018-05" db="EMBL/GenBank/DDBJ databases">
        <authorList>
            <person name="Lanie J.A."/>
            <person name="Ng W.-L."/>
            <person name="Kazmierczak K.M."/>
            <person name="Andrzejewski T.M."/>
            <person name="Davidsen T.M."/>
            <person name="Wayne K.J."/>
            <person name="Tettelin H."/>
            <person name="Glass J.I."/>
            <person name="Rusch D."/>
            <person name="Podicherti R."/>
            <person name="Tsui H.-C.T."/>
            <person name="Winkler M.E."/>
        </authorList>
    </citation>
    <scope>NUCLEOTIDE SEQUENCE</scope>
</reference>
<feature type="transmembrane region" description="Helical" evidence="7">
    <location>
        <begin position="140"/>
        <end position="159"/>
    </location>
</feature>
<feature type="transmembrane region" description="Helical" evidence="7">
    <location>
        <begin position="171"/>
        <end position="188"/>
    </location>
</feature>
<comment type="subcellular location">
    <subcellularLocation>
        <location evidence="1">Membrane</location>
        <topology evidence="1">Multi-pass membrane protein</topology>
    </subcellularLocation>
</comment>
<evidence type="ECO:0000256" key="7">
    <source>
        <dbReference type="SAM" id="Phobius"/>
    </source>
</evidence>
<feature type="transmembrane region" description="Helical" evidence="7">
    <location>
        <begin position="57"/>
        <end position="83"/>
    </location>
</feature>
<dbReference type="GO" id="GO:0015377">
    <property type="term" value="F:chloride:monoatomic cation symporter activity"/>
    <property type="evidence" value="ECO:0007669"/>
    <property type="project" value="InterPro"/>
</dbReference>
<sequence>MGSKQSKISLVEPLAQPRNRVTAGLGTFSGVFTPSVLTILGIILFRRLGYVVGSAGLGQAILMLSLATAISVLTSLSLSAIATNRKVRGGGDYYLISRSLGAEYGGALGLILYIAQAVSVAFYCIGFGEAYVSLMGGTDQTVQVTAAIAATVLFGLAYAGADLATRFQSGIMVVLIAALVSFFIGAGQTMDGLTLDSAWTNPESGFEFWVVFAIFFPAVTGFTQGVSMSGDLKNPAKSLPIGTFLAVGISTIVYIVAMIVLAASLSLTELRSDYDSLKRIAAAPWLIDTGVLAATLSSALASFLGAPRILQALANDRLFAWLTPFGVGVGPHGNPRRGVILTAVIAITTIAAGDLNSIAAIVSMFFLVSYGLLNYATYVEAHGGSPSFRPRFKYFHARTSLAGTGLCAFVMLMVNPLASAVAVGILGILYQYLRRTATPVRWVDSRRAYRFRLVKDGLRELDRLRTVSDQASDWQPHILA</sequence>
<name>A0A381ZCX9_9ZZZZ</name>
<feature type="domain" description="Amino acid permease/ SLC12A" evidence="8">
    <location>
        <begin position="31"/>
        <end position="446"/>
    </location>
</feature>
<evidence type="ECO:0000256" key="2">
    <source>
        <dbReference type="ARBA" id="ARBA00010593"/>
    </source>
</evidence>
<evidence type="ECO:0000256" key="3">
    <source>
        <dbReference type="ARBA" id="ARBA00022448"/>
    </source>
</evidence>
<keyword evidence="4 7" id="KW-0812">Transmembrane</keyword>
<dbReference type="InterPro" id="IPR004842">
    <property type="entry name" value="SLC12A_fam"/>
</dbReference>
<feature type="transmembrane region" description="Helical" evidence="7">
    <location>
        <begin position="417"/>
        <end position="433"/>
    </location>
</feature>
<evidence type="ECO:0000259" key="8">
    <source>
        <dbReference type="Pfam" id="PF00324"/>
    </source>
</evidence>
<evidence type="ECO:0000256" key="4">
    <source>
        <dbReference type="ARBA" id="ARBA00022692"/>
    </source>
</evidence>
<dbReference type="FunFam" id="1.20.1740.10:FF:000013">
    <property type="entry name" value="Solute carrier family 12 member"/>
    <property type="match status" value="1"/>
</dbReference>
<gene>
    <name evidence="9" type="ORF">METZ01_LOCUS140009</name>
</gene>
<keyword evidence="3" id="KW-0813">Transport</keyword>
<proteinExistence type="inferred from homology"/>
<feature type="transmembrane region" description="Helical" evidence="7">
    <location>
        <begin position="21"/>
        <end position="45"/>
    </location>
</feature>
<feature type="transmembrane region" description="Helical" evidence="7">
    <location>
        <begin position="208"/>
        <end position="227"/>
    </location>
</feature>
<dbReference type="AlphaFoldDB" id="A0A381ZCX9"/>
<dbReference type="PANTHER" id="PTHR11827">
    <property type="entry name" value="SOLUTE CARRIER FAMILY 12, CATION COTRANSPORTERS"/>
    <property type="match status" value="1"/>
</dbReference>
<dbReference type="GO" id="GO:0016020">
    <property type="term" value="C:membrane"/>
    <property type="evidence" value="ECO:0007669"/>
    <property type="project" value="UniProtKB-SubCell"/>
</dbReference>
<evidence type="ECO:0000313" key="9">
    <source>
        <dbReference type="EMBL" id="SVA87155.1"/>
    </source>
</evidence>
<feature type="non-terminal residue" evidence="9">
    <location>
        <position position="480"/>
    </location>
</feature>
<dbReference type="InterPro" id="IPR004841">
    <property type="entry name" value="AA-permease/SLC12A_dom"/>
</dbReference>
<feature type="transmembrane region" description="Helical" evidence="7">
    <location>
        <begin position="340"/>
        <end position="373"/>
    </location>
</feature>
<feature type="transmembrane region" description="Helical" evidence="7">
    <location>
        <begin position="239"/>
        <end position="265"/>
    </location>
</feature>
<dbReference type="Gene3D" id="1.20.1740.10">
    <property type="entry name" value="Amino acid/polyamine transporter I"/>
    <property type="match status" value="1"/>
</dbReference>
<evidence type="ECO:0000256" key="1">
    <source>
        <dbReference type="ARBA" id="ARBA00004141"/>
    </source>
</evidence>
<evidence type="ECO:0000256" key="6">
    <source>
        <dbReference type="ARBA" id="ARBA00023136"/>
    </source>
</evidence>
<feature type="transmembrane region" description="Helical" evidence="7">
    <location>
        <begin position="285"/>
        <end position="306"/>
    </location>
</feature>
<feature type="transmembrane region" description="Helical" evidence="7">
    <location>
        <begin position="104"/>
        <end position="128"/>
    </location>
</feature>
<accession>A0A381ZCX9</accession>
<protein>
    <recommendedName>
        <fullName evidence="8">Amino acid permease/ SLC12A domain-containing protein</fullName>
    </recommendedName>
</protein>
<comment type="similarity">
    <text evidence="2">Belongs to the SLC12A transporter family.</text>
</comment>
<organism evidence="9">
    <name type="scientific">marine metagenome</name>
    <dbReference type="NCBI Taxonomy" id="408172"/>
    <lineage>
        <taxon>unclassified sequences</taxon>
        <taxon>metagenomes</taxon>
        <taxon>ecological metagenomes</taxon>
    </lineage>
</organism>
<evidence type="ECO:0000256" key="5">
    <source>
        <dbReference type="ARBA" id="ARBA00022989"/>
    </source>
</evidence>